<sequence>MMALVDFLVRLVGDVGRFVEIFVNEVILGAGDPLSIVSLAIGQVLIGFAVLVLAYGVVGALFSELGVQLPTLGRGRGE</sequence>
<accession>A0A238X268</accession>
<proteinExistence type="predicted"/>
<evidence type="ECO:0000313" key="2">
    <source>
        <dbReference type="EMBL" id="SNR52534.1"/>
    </source>
</evidence>
<keyword evidence="1" id="KW-1133">Transmembrane helix</keyword>
<reference evidence="2 3" key="1">
    <citation type="submission" date="2017-06" db="EMBL/GenBank/DDBJ databases">
        <authorList>
            <person name="Kim H.J."/>
            <person name="Triplett B.A."/>
        </authorList>
    </citation>
    <scope>NUCLEOTIDE SEQUENCE [LARGE SCALE GENOMIC DNA]</scope>
    <source>
        <strain evidence="2 3">DSM 8800</strain>
    </source>
</reference>
<keyword evidence="1" id="KW-0812">Transmembrane</keyword>
<dbReference type="Pfam" id="PF26067">
    <property type="entry name" value="DUF8024"/>
    <property type="match status" value="1"/>
</dbReference>
<dbReference type="OrthoDB" id="330211at2157"/>
<protein>
    <submittedName>
        <fullName evidence="2">Uncharacterized protein</fullName>
    </submittedName>
</protein>
<dbReference type="RefSeq" id="WP_089385195.1">
    <property type="nucleotide sequence ID" value="NZ_FZNQ01000012.1"/>
</dbReference>
<keyword evidence="3" id="KW-1185">Reference proteome</keyword>
<dbReference type="EMBL" id="FZNQ01000012">
    <property type="protein sequence ID" value="SNR52534.1"/>
    <property type="molecule type" value="Genomic_DNA"/>
</dbReference>
<dbReference type="InterPro" id="IPR058337">
    <property type="entry name" value="DUF8024"/>
</dbReference>
<organism evidence="2 3">
    <name type="scientific">Halorubrum vacuolatum</name>
    <name type="common">Natronobacterium vacuolatum</name>
    <dbReference type="NCBI Taxonomy" id="63740"/>
    <lineage>
        <taxon>Archaea</taxon>
        <taxon>Methanobacteriati</taxon>
        <taxon>Methanobacteriota</taxon>
        <taxon>Stenosarchaea group</taxon>
        <taxon>Halobacteria</taxon>
        <taxon>Halobacteriales</taxon>
        <taxon>Haloferacaceae</taxon>
        <taxon>Halorubrum</taxon>
    </lineage>
</organism>
<gene>
    <name evidence="2" type="ORF">SAMN06264855_11241</name>
</gene>
<name>A0A238X268_HALVU</name>
<dbReference type="Proteomes" id="UP000198397">
    <property type="component" value="Unassembled WGS sequence"/>
</dbReference>
<dbReference type="AlphaFoldDB" id="A0A238X268"/>
<evidence type="ECO:0000313" key="3">
    <source>
        <dbReference type="Proteomes" id="UP000198397"/>
    </source>
</evidence>
<keyword evidence="1" id="KW-0472">Membrane</keyword>
<evidence type="ECO:0000256" key="1">
    <source>
        <dbReference type="SAM" id="Phobius"/>
    </source>
</evidence>
<feature type="transmembrane region" description="Helical" evidence="1">
    <location>
        <begin position="36"/>
        <end position="62"/>
    </location>
</feature>